<dbReference type="PANTHER" id="PTHR46825">
    <property type="entry name" value="D-ALANYL-D-ALANINE-CARBOXYPEPTIDASE/ENDOPEPTIDASE AMPH"/>
    <property type="match status" value="1"/>
</dbReference>
<comment type="similarity">
    <text evidence="1">Belongs to the peptidase S12 family.</text>
</comment>
<feature type="domain" description="Beta-lactamase-related" evidence="2">
    <location>
        <begin position="17"/>
        <end position="369"/>
    </location>
</feature>
<accession>A0A8H3TVP9</accession>
<name>A0A8H3TVP9_9TREE</name>
<dbReference type="InterPro" id="IPR001466">
    <property type="entry name" value="Beta-lactam-related"/>
</dbReference>
<keyword evidence="4" id="KW-1185">Reference proteome</keyword>
<comment type="caution">
    <text evidence="3">The sequence shown here is derived from an EMBL/GenBank/DDBJ whole genome shotgun (WGS) entry which is preliminary data.</text>
</comment>
<organism evidence="3 4">
    <name type="scientific">Naganishia liquefaciens</name>
    <dbReference type="NCBI Taxonomy" id="104408"/>
    <lineage>
        <taxon>Eukaryota</taxon>
        <taxon>Fungi</taxon>
        <taxon>Dikarya</taxon>
        <taxon>Basidiomycota</taxon>
        <taxon>Agaricomycotina</taxon>
        <taxon>Tremellomycetes</taxon>
        <taxon>Filobasidiales</taxon>
        <taxon>Filobasidiaceae</taxon>
        <taxon>Naganishia</taxon>
    </lineage>
</organism>
<reference evidence="3" key="1">
    <citation type="submission" date="2020-07" db="EMBL/GenBank/DDBJ databases">
        <title>Draft Genome Sequence of a Deep-Sea Yeast, Naganishia (Cryptococcus) liquefaciens strain N6.</title>
        <authorList>
            <person name="Han Y.W."/>
            <person name="Kajitani R."/>
            <person name="Morimoto H."/>
            <person name="Parhat M."/>
            <person name="Tsubouchi H."/>
            <person name="Bakenova O."/>
            <person name="Ogata M."/>
            <person name="Argunhan B."/>
            <person name="Aoki R."/>
            <person name="Kajiwara S."/>
            <person name="Itoh T."/>
            <person name="Iwasaki H."/>
        </authorList>
    </citation>
    <scope>NUCLEOTIDE SEQUENCE</scope>
    <source>
        <strain evidence="3">N6</strain>
    </source>
</reference>
<evidence type="ECO:0000256" key="1">
    <source>
        <dbReference type="ARBA" id="ARBA00038215"/>
    </source>
</evidence>
<dbReference type="OrthoDB" id="5946976at2759"/>
<gene>
    <name evidence="3" type="ORF">NliqN6_4399</name>
</gene>
<sequence>MSQFGKRHVLLSAPLADDIDGLRKELGIKGVSIVIVKQEEGDAFDQWKTDFLNLGVRNGKGNAVDEKTLFSIGSNSKLFTAIAVGLALREERSAKASMTPNWNTRVKDLVSGFRLRDAVANDQAEIVDLLTHQTGLPLHTHSEVHDPAGNKEESIERLRYLKPSAPFRKRFQYCNSGYLVASTIPEQLLGLPFTQFVQEKVFEPLKLQDTTYDPAWAKSTGRRADGFIRSKTARHGLDLERTNIGWFTTSKITLAGQGGIISSACDMAVWLKCLLLDGRSPITNDIIVPKSIIKDTMTPRVVIPEHADSHSEHLSFLSYGLGQIISSYRGCRIFQHFGNVPGQRSLVLRVPSKRFGLAIMVNDNESGERFTQPVAYMIIDHLLALPPLEKKARLQEQCQKDVTKGNCQTCVKPASASIALESIQGLYHDQGYGSLTVCAVSSTMPEGFKSLETPSNCRAVLAANPFLLTPESGPTFIASTDKHWSNFLMFQQIEGSIFEVTLNAFYPEYHVDSIEIYGKTRATFTHDGMAWYGNIWATWPKVLDNGEMTEGGAEVWFERVTEGESARIRTTTDTSSL</sequence>
<dbReference type="SUPFAM" id="SSF56601">
    <property type="entry name" value="beta-lactamase/transpeptidase-like"/>
    <property type="match status" value="1"/>
</dbReference>
<protein>
    <recommendedName>
        <fullName evidence="2">Beta-lactamase-related domain-containing protein</fullName>
    </recommendedName>
</protein>
<dbReference type="PANTHER" id="PTHR46825:SF15">
    <property type="entry name" value="BETA-LACTAMASE-RELATED DOMAIN-CONTAINING PROTEIN"/>
    <property type="match status" value="1"/>
</dbReference>
<dbReference type="InterPro" id="IPR012338">
    <property type="entry name" value="Beta-lactam/transpept-like"/>
</dbReference>
<dbReference type="AlphaFoldDB" id="A0A8H3TVP9"/>
<dbReference type="Proteomes" id="UP000620104">
    <property type="component" value="Unassembled WGS sequence"/>
</dbReference>
<proteinExistence type="inferred from homology"/>
<dbReference type="InterPro" id="IPR050491">
    <property type="entry name" value="AmpC-like"/>
</dbReference>
<dbReference type="Pfam" id="PF00144">
    <property type="entry name" value="Beta-lactamase"/>
    <property type="match status" value="1"/>
</dbReference>
<dbReference type="Gene3D" id="3.40.710.10">
    <property type="entry name" value="DD-peptidase/beta-lactamase superfamily"/>
    <property type="match status" value="1"/>
</dbReference>
<evidence type="ECO:0000313" key="4">
    <source>
        <dbReference type="Proteomes" id="UP000620104"/>
    </source>
</evidence>
<dbReference type="EMBL" id="BLZA01000024">
    <property type="protein sequence ID" value="GHJ87997.1"/>
    <property type="molecule type" value="Genomic_DNA"/>
</dbReference>
<evidence type="ECO:0000313" key="3">
    <source>
        <dbReference type="EMBL" id="GHJ87997.1"/>
    </source>
</evidence>
<evidence type="ECO:0000259" key="2">
    <source>
        <dbReference type="Pfam" id="PF00144"/>
    </source>
</evidence>